<name>A0A1I0TLB9_9BACL</name>
<evidence type="ECO:0000256" key="8">
    <source>
        <dbReference type="ARBA" id="ARBA00029745"/>
    </source>
</evidence>
<evidence type="ECO:0000256" key="9">
    <source>
        <dbReference type="ARBA" id="ARBA00030407"/>
    </source>
</evidence>
<evidence type="ECO:0000256" key="3">
    <source>
        <dbReference type="ARBA" id="ARBA00011950"/>
    </source>
</evidence>
<evidence type="ECO:0000256" key="4">
    <source>
        <dbReference type="ARBA" id="ARBA00013858"/>
    </source>
</evidence>
<dbReference type="Gene3D" id="3.90.1170.40">
    <property type="entry name" value="Molybdopterin biosynthesis MoaE subunit"/>
    <property type="match status" value="1"/>
</dbReference>
<keyword evidence="5" id="KW-0808">Transferase</keyword>
<comment type="similarity">
    <text evidence="2">Belongs to the MoaE family.</text>
</comment>
<dbReference type="GO" id="GO:0030366">
    <property type="term" value="F:molybdopterin synthase activity"/>
    <property type="evidence" value="ECO:0007669"/>
    <property type="project" value="UniProtKB-EC"/>
</dbReference>
<evidence type="ECO:0000256" key="2">
    <source>
        <dbReference type="ARBA" id="ARBA00005426"/>
    </source>
</evidence>
<dbReference type="RefSeq" id="WP_091703481.1">
    <property type="nucleotide sequence ID" value="NZ_FOJQ01000033.1"/>
</dbReference>
<gene>
    <name evidence="13" type="ORF">SAMN05216169_10337</name>
</gene>
<dbReference type="InterPro" id="IPR036563">
    <property type="entry name" value="MoaE_sf"/>
</dbReference>
<dbReference type="CDD" id="cd00756">
    <property type="entry name" value="MoaE"/>
    <property type="match status" value="1"/>
</dbReference>
<dbReference type="FunFam" id="3.90.1170.40:FF:000003">
    <property type="entry name" value="Molybdopterin converting factor subunit 2"/>
    <property type="match status" value="1"/>
</dbReference>
<evidence type="ECO:0000256" key="6">
    <source>
        <dbReference type="ARBA" id="ARBA00023150"/>
    </source>
</evidence>
<dbReference type="SUPFAM" id="SSF54690">
    <property type="entry name" value="Molybdopterin synthase subunit MoaE"/>
    <property type="match status" value="1"/>
</dbReference>
<proteinExistence type="inferred from homology"/>
<evidence type="ECO:0000256" key="10">
    <source>
        <dbReference type="ARBA" id="ARBA00030781"/>
    </source>
</evidence>
<dbReference type="Pfam" id="PF02391">
    <property type="entry name" value="MoaE"/>
    <property type="match status" value="1"/>
</dbReference>
<comment type="catalytic activity">
    <reaction evidence="12">
        <text>2 [molybdopterin-synthase sulfur-carrier protein]-C-terminal-Gly-aminoethanethioate + cyclic pyranopterin phosphate + H2O = molybdopterin + 2 [molybdopterin-synthase sulfur-carrier protein]-C-terminal Gly-Gly + 2 H(+)</text>
        <dbReference type="Rhea" id="RHEA:26333"/>
        <dbReference type="Rhea" id="RHEA-COMP:12202"/>
        <dbReference type="Rhea" id="RHEA-COMP:19907"/>
        <dbReference type="ChEBI" id="CHEBI:15377"/>
        <dbReference type="ChEBI" id="CHEBI:15378"/>
        <dbReference type="ChEBI" id="CHEBI:58698"/>
        <dbReference type="ChEBI" id="CHEBI:59648"/>
        <dbReference type="ChEBI" id="CHEBI:90778"/>
        <dbReference type="ChEBI" id="CHEBI:232372"/>
        <dbReference type="EC" id="2.8.1.12"/>
    </reaction>
</comment>
<keyword evidence="6" id="KW-0501">Molybdenum cofactor biosynthesis</keyword>
<keyword evidence="14" id="KW-1185">Reference proteome</keyword>
<evidence type="ECO:0000256" key="1">
    <source>
        <dbReference type="ARBA" id="ARBA00005046"/>
    </source>
</evidence>
<evidence type="ECO:0000313" key="14">
    <source>
        <dbReference type="Proteomes" id="UP000198979"/>
    </source>
</evidence>
<evidence type="ECO:0000256" key="11">
    <source>
        <dbReference type="ARBA" id="ARBA00032474"/>
    </source>
</evidence>
<evidence type="ECO:0000256" key="7">
    <source>
        <dbReference type="ARBA" id="ARBA00026066"/>
    </source>
</evidence>
<dbReference type="Proteomes" id="UP000198979">
    <property type="component" value="Unassembled WGS sequence"/>
</dbReference>
<dbReference type="OrthoDB" id="9803224at2"/>
<evidence type="ECO:0000256" key="5">
    <source>
        <dbReference type="ARBA" id="ARBA00022679"/>
    </source>
</evidence>
<dbReference type="EMBL" id="FOJQ01000033">
    <property type="protein sequence ID" value="SFA52569.1"/>
    <property type="molecule type" value="Genomic_DNA"/>
</dbReference>
<dbReference type="AlphaFoldDB" id="A0A1I0TLB9"/>
<dbReference type="GO" id="GO:0006777">
    <property type="term" value="P:Mo-molybdopterin cofactor biosynthetic process"/>
    <property type="evidence" value="ECO:0007669"/>
    <property type="project" value="UniProtKB-KW"/>
</dbReference>
<accession>A0A1I0TLB9</accession>
<organism evidence="13 14">
    <name type="scientific">Anoxybacillus pushchinoensis</name>
    <dbReference type="NCBI Taxonomy" id="150248"/>
    <lineage>
        <taxon>Bacteria</taxon>
        <taxon>Bacillati</taxon>
        <taxon>Bacillota</taxon>
        <taxon>Bacilli</taxon>
        <taxon>Bacillales</taxon>
        <taxon>Anoxybacillaceae</taxon>
        <taxon>Anoxybacillus</taxon>
    </lineage>
</organism>
<dbReference type="EC" id="2.8.1.12" evidence="3"/>
<dbReference type="InterPro" id="IPR003448">
    <property type="entry name" value="Mopterin_biosynth_MoaE"/>
</dbReference>
<sequence>MFAIVRDPIHVASVIESVMDRNAGAIVTFLGTVRELTNGKKTVYLQYEAYESMAQKQLRRIGEEIVARFPQAKVAIVHRIGRLDVTDIAVAIAVSTPHRADAYEANRYAIERVKEIVPIWKKEHWEDGEMWIGNQKETVRYDQGAPEGEEE</sequence>
<reference evidence="14" key="1">
    <citation type="submission" date="2016-10" db="EMBL/GenBank/DDBJ databases">
        <authorList>
            <person name="Varghese N."/>
            <person name="Submissions S."/>
        </authorList>
    </citation>
    <scope>NUCLEOTIDE SEQUENCE [LARGE SCALE GENOMIC DNA]</scope>
    <source>
        <strain evidence="14">K1</strain>
    </source>
</reference>
<dbReference type="PANTHER" id="PTHR23404">
    <property type="entry name" value="MOLYBDOPTERIN SYNTHASE RELATED"/>
    <property type="match status" value="1"/>
</dbReference>
<comment type="subunit">
    <text evidence="7">Heterotetramer of 2 MoaD subunits and 2 MoaE subunits. Also stable as homodimer. The enzyme changes between these two forms during catalysis.</text>
</comment>
<dbReference type="STRING" id="150248.SAMN05216169_10337"/>
<evidence type="ECO:0000313" key="13">
    <source>
        <dbReference type="EMBL" id="SFA52569.1"/>
    </source>
</evidence>
<comment type="pathway">
    <text evidence="1">Cofactor biosynthesis; molybdopterin biosynthesis.</text>
</comment>
<protein>
    <recommendedName>
        <fullName evidence="4">Molybdopterin synthase catalytic subunit</fullName>
        <ecNumber evidence="3">2.8.1.12</ecNumber>
    </recommendedName>
    <alternativeName>
        <fullName evidence="10">MPT synthase subunit 2</fullName>
    </alternativeName>
    <alternativeName>
        <fullName evidence="8">Molybdenum cofactor biosynthesis protein E</fullName>
    </alternativeName>
    <alternativeName>
        <fullName evidence="9">Molybdopterin-converting factor large subunit</fullName>
    </alternativeName>
    <alternativeName>
        <fullName evidence="11">Molybdopterin-converting factor subunit 2</fullName>
    </alternativeName>
</protein>
<evidence type="ECO:0000256" key="12">
    <source>
        <dbReference type="ARBA" id="ARBA00049878"/>
    </source>
</evidence>